<organism evidence="1">
    <name type="scientific">Cladocopium goreaui</name>
    <dbReference type="NCBI Taxonomy" id="2562237"/>
    <lineage>
        <taxon>Eukaryota</taxon>
        <taxon>Sar</taxon>
        <taxon>Alveolata</taxon>
        <taxon>Dinophyceae</taxon>
        <taxon>Suessiales</taxon>
        <taxon>Symbiodiniaceae</taxon>
        <taxon>Cladocopium</taxon>
    </lineage>
</organism>
<proteinExistence type="predicted"/>
<evidence type="ECO:0000313" key="1">
    <source>
        <dbReference type="EMBL" id="CAI3998376.1"/>
    </source>
</evidence>
<evidence type="ECO:0000313" key="3">
    <source>
        <dbReference type="Proteomes" id="UP001152797"/>
    </source>
</evidence>
<keyword evidence="3" id="KW-1185">Reference proteome</keyword>
<dbReference type="AlphaFoldDB" id="A0A9P1G3P4"/>
<dbReference type="InterPro" id="IPR052055">
    <property type="entry name" value="Hepadnavirus_pol/RT"/>
</dbReference>
<dbReference type="PANTHER" id="PTHR33050:SF7">
    <property type="entry name" value="RIBONUCLEASE H"/>
    <property type="match status" value="1"/>
</dbReference>
<protein>
    <submittedName>
        <fullName evidence="1">Uncharacterized protein</fullName>
    </submittedName>
</protein>
<accession>A0A9P1G3P4</accession>
<dbReference type="EMBL" id="CAMXCT020002469">
    <property type="protein sequence ID" value="CAL1151751.1"/>
    <property type="molecule type" value="Genomic_DNA"/>
</dbReference>
<comment type="caution">
    <text evidence="1">The sequence shown here is derived from an EMBL/GenBank/DDBJ whole genome shotgun (WGS) entry which is preliminary data.</text>
</comment>
<dbReference type="EMBL" id="CAMXCT010002469">
    <property type="protein sequence ID" value="CAI3998376.1"/>
    <property type="molecule type" value="Genomic_DNA"/>
</dbReference>
<dbReference type="OrthoDB" id="446533at2759"/>
<sequence>MRVRQALNRRARAFDLAQLCAYTTMEAWHERIFEVLQKEPAPNAMPVTMHQLKEADKMLFRKLAEKTRGALAQQPGDHEHKPYQVTKSFGTWTFDTAAERGNCGEESLEKEGSKYGIYHTPEQFIERAISLTHPFDDKFAVEDLTRSNLFELLTKGKSHVAVQRLDFAKKLARWSKELVTEEARYLATLPLHAQKVLKGKKLLLFRKLLAESGCPDLGPSDIMSGLDLVGTASKSPFFDTKLVPATTTPQFLQMSAKWQRPKMEARNVHADDPEMSRLLWDTTLQEVESGFLEGPFESMHDLKAHVGSDQVVVSRRFVIIQSGKPRIIDDLRESGVNKSYTAVDALALHDVDYVASLAHLITTTVRHAMDDPERLWMVGRLHPDFEGEVEWRGRCVDLSKAYKQIPVSPESRPFAVLMVHHHSTGLPVYFVSNSLPFGASSSVFGFNRVSRSLWHIASVFCKLLGGVFFDDFPLLEPQPLCALATKSFEGLLKALGWKFSDDPNKTHPFETEFDVLGIRLSVGSLHGGPFVMQNKPSRVEKIQKLLEDTATLEKVDKRHAQVVHGNLNFALSFFLGKSLLVSARAFAHLTTEGHKASPEQIEQLCAWTHAMVGTLKPKRLDPEGVAKPVLVFTDAAYENGVATWGIVVIDPATEVRTALGGEIPASLVDAWHSLGSDQVITLAEAFAVLLARVVFRKTLTKRRALFFVDNEGARYSLIKGVSPTLALLQIVQLFHSCSEEDQCLQWIERVPSKSTIADLPSRGQTELALRLIGGDAWTEPVDVETVARLCSDFKQMPTLLQHSIQHANSLQLELQQHDDFTGE</sequence>
<dbReference type="InterPro" id="IPR043502">
    <property type="entry name" value="DNA/RNA_pol_sf"/>
</dbReference>
<dbReference type="SUPFAM" id="SSF56672">
    <property type="entry name" value="DNA/RNA polymerases"/>
    <property type="match status" value="1"/>
</dbReference>
<evidence type="ECO:0000313" key="2">
    <source>
        <dbReference type="EMBL" id="CAL1151751.1"/>
    </source>
</evidence>
<name>A0A9P1G3P4_9DINO</name>
<dbReference type="PANTHER" id="PTHR33050">
    <property type="entry name" value="REVERSE TRANSCRIPTASE DOMAIN-CONTAINING PROTEIN"/>
    <property type="match status" value="1"/>
</dbReference>
<reference evidence="1" key="1">
    <citation type="submission" date="2022-10" db="EMBL/GenBank/DDBJ databases">
        <authorList>
            <person name="Chen Y."/>
            <person name="Dougan E. K."/>
            <person name="Chan C."/>
            <person name="Rhodes N."/>
            <person name="Thang M."/>
        </authorList>
    </citation>
    <scope>NUCLEOTIDE SEQUENCE</scope>
</reference>
<gene>
    <name evidence="1" type="ORF">C1SCF055_LOCUS24684</name>
</gene>
<dbReference type="Proteomes" id="UP001152797">
    <property type="component" value="Unassembled WGS sequence"/>
</dbReference>
<dbReference type="EMBL" id="CAMXCT030002469">
    <property type="protein sequence ID" value="CAL4785688.1"/>
    <property type="molecule type" value="Genomic_DNA"/>
</dbReference>
<reference evidence="2" key="2">
    <citation type="submission" date="2024-04" db="EMBL/GenBank/DDBJ databases">
        <authorList>
            <person name="Chen Y."/>
            <person name="Shah S."/>
            <person name="Dougan E. K."/>
            <person name="Thang M."/>
            <person name="Chan C."/>
        </authorList>
    </citation>
    <scope>NUCLEOTIDE SEQUENCE [LARGE SCALE GENOMIC DNA]</scope>
</reference>